<gene>
    <name evidence="3" type="ORF">A4A58_13090</name>
</gene>
<keyword evidence="4" id="KW-1185">Reference proteome</keyword>
<protein>
    <recommendedName>
        <fullName evidence="5">Iron dicitrate transport regulator FecR</fullName>
    </recommendedName>
</protein>
<name>A0A161QYZ0_9BRAD</name>
<dbReference type="PANTHER" id="PTHR30273:SF2">
    <property type="entry name" value="PROTEIN FECR"/>
    <property type="match status" value="1"/>
</dbReference>
<evidence type="ECO:0000259" key="2">
    <source>
        <dbReference type="Pfam" id="PF16220"/>
    </source>
</evidence>
<sequence>MMKQFETDSTDPDMPAPIRGASAASLRAEALGWLRRLQSGKATTDDLAALDRWRAISPAHASEFAEASLLWTVLHDAAQQAERAPAAAPATATVLRSNFRPSRRGVLIGGAALAASAAGVAVVRPPLDLWPSAMELAADYRTGTGEQRQLDLHDRVAIELNTRTSLDVRSPRDGNVQLELLAGEAAIASRPGHAADITVVAGSGRVMSRDASFIIRKTGSNVRVNCIDGRVDVTCHDKSFALASGQQVKYDEDGNGDVAPVDSELVTAWQRGLLMFRRAPLAEVIDEVNRYRAGRVVLLDPALARRQVVANFRLDRIDDVIDFISKAMDLRVRSLPGGVVLVG</sequence>
<dbReference type="InterPro" id="IPR006860">
    <property type="entry name" value="FecR"/>
</dbReference>
<feature type="domain" description="FecR N-terminal" evidence="2">
    <location>
        <begin position="29"/>
        <end position="68"/>
    </location>
</feature>
<dbReference type="Gene3D" id="3.55.50.30">
    <property type="match status" value="1"/>
</dbReference>
<dbReference type="InterPro" id="IPR032623">
    <property type="entry name" value="FecR_N"/>
</dbReference>
<dbReference type="Gene3D" id="2.60.120.1440">
    <property type="match status" value="1"/>
</dbReference>
<dbReference type="InterPro" id="IPR012373">
    <property type="entry name" value="Ferrdict_sens_TM"/>
</dbReference>
<dbReference type="GO" id="GO:0016989">
    <property type="term" value="F:sigma factor antagonist activity"/>
    <property type="evidence" value="ECO:0007669"/>
    <property type="project" value="TreeGrafter"/>
</dbReference>
<dbReference type="PANTHER" id="PTHR30273">
    <property type="entry name" value="PERIPLASMIC SIGNAL SENSOR AND SIGMA FACTOR ACTIVATOR FECR-RELATED"/>
    <property type="match status" value="1"/>
</dbReference>
<organism evidence="3 4">
    <name type="scientific">Tardiphaga robiniae</name>
    <dbReference type="NCBI Taxonomy" id="943830"/>
    <lineage>
        <taxon>Bacteria</taxon>
        <taxon>Pseudomonadati</taxon>
        <taxon>Pseudomonadota</taxon>
        <taxon>Alphaproteobacteria</taxon>
        <taxon>Hyphomicrobiales</taxon>
        <taxon>Nitrobacteraceae</taxon>
        <taxon>Tardiphaga</taxon>
    </lineage>
</organism>
<dbReference type="AlphaFoldDB" id="A0A161QYZ0"/>
<evidence type="ECO:0000313" key="4">
    <source>
        <dbReference type="Proteomes" id="UP000076574"/>
    </source>
</evidence>
<dbReference type="Proteomes" id="UP000076574">
    <property type="component" value="Unassembled WGS sequence"/>
</dbReference>
<dbReference type="STRING" id="943830.A4A58_13090"/>
<dbReference type="EMBL" id="LVYV01000045">
    <property type="protein sequence ID" value="KZD21321.1"/>
    <property type="molecule type" value="Genomic_DNA"/>
</dbReference>
<comment type="caution">
    <text evidence="3">The sequence shown here is derived from an EMBL/GenBank/DDBJ whole genome shotgun (WGS) entry which is preliminary data.</text>
</comment>
<proteinExistence type="predicted"/>
<feature type="domain" description="FecR protein" evidence="1">
    <location>
        <begin position="139"/>
        <end position="231"/>
    </location>
</feature>
<dbReference type="PIRSF" id="PIRSF018266">
    <property type="entry name" value="FecR"/>
    <property type="match status" value="1"/>
</dbReference>
<dbReference type="Pfam" id="PF16220">
    <property type="entry name" value="DUF4880"/>
    <property type="match status" value="1"/>
</dbReference>
<evidence type="ECO:0000313" key="3">
    <source>
        <dbReference type="EMBL" id="KZD21321.1"/>
    </source>
</evidence>
<accession>A0A161QYZ0</accession>
<evidence type="ECO:0008006" key="5">
    <source>
        <dbReference type="Google" id="ProtNLM"/>
    </source>
</evidence>
<reference evidence="3 4" key="1">
    <citation type="submission" date="2016-03" db="EMBL/GenBank/DDBJ databases">
        <title>Microsymbionts genomes from the relict species Vavilovia formosa (Stev.) Fed.</title>
        <authorList>
            <person name="Kopat V."/>
            <person name="Chirak E."/>
            <person name="Kimeklis A."/>
            <person name="Andronov E."/>
        </authorList>
    </citation>
    <scope>NUCLEOTIDE SEQUENCE [LARGE SCALE GENOMIC DNA]</scope>
    <source>
        <strain evidence="3 4">Vaf07</strain>
    </source>
</reference>
<evidence type="ECO:0000259" key="1">
    <source>
        <dbReference type="Pfam" id="PF04773"/>
    </source>
</evidence>
<dbReference type="Pfam" id="PF04773">
    <property type="entry name" value="FecR"/>
    <property type="match status" value="1"/>
</dbReference>